<accession>A0ABU9U5C1</accession>
<dbReference type="Proteomes" id="UP001388366">
    <property type="component" value="Unassembled WGS sequence"/>
</dbReference>
<sequence>MKKLILAGTVIVLSCMSHSAISSNGANFSRGDWVVECRLDNGRVWHFQSSDLGEALDKSLECEGSSTVFQIRF</sequence>
<gene>
    <name evidence="2" type="ORF">WNY63_14700</name>
</gene>
<evidence type="ECO:0000313" key="2">
    <source>
        <dbReference type="EMBL" id="MEM5551980.1"/>
    </source>
</evidence>
<keyword evidence="3" id="KW-1185">Reference proteome</keyword>
<dbReference type="PROSITE" id="PS51257">
    <property type="entry name" value="PROKAR_LIPOPROTEIN"/>
    <property type="match status" value="1"/>
</dbReference>
<feature type="signal peptide" evidence="1">
    <location>
        <begin position="1"/>
        <end position="19"/>
    </location>
</feature>
<comment type="caution">
    <text evidence="2">The sequence shown here is derived from an EMBL/GenBank/DDBJ whole genome shotgun (WGS) entry which is preliminary data.</text>
</comment>
<dbReference type="EMBL" id="JBBMQU010000028">
    <property type="protein sequence ID" value="MEM5551980.1"/>
    <property type="molecule type" value="Genomic_DNA"/>
</dbReference>
<evidence type="ECO:0000256" key="1">
    <source>
        <dbReference type="SAM" id="SignalP"/>
    </source>
</evidence>
<dbReference type="RefSeq" id="WP_064435465.1">
    <property type="nucleotide sequence ID" value="NZ_BDDS01000002.1"/>
</dbReference>
<reference evidence="2 3" key="1">
    <citation type="submission" date="2024-03" db="EMBL/GenBank/DDBJ databases">
        <title>Community enrichment and isolation of bacterial strains for fucoidan degradation.</title>
        <authorList>
            <person name="Sichert A."/>
        </authorList>
    </citation>
    <scope>NUCLEOTIDE SEQUENCE [LARGE SCALE GENOMIC DNA]</scope>
    <source>
        <strain evidence="2 3">AS81</strain>
    </source>
</reference>
<name>A0ABU9U5C1_9GAMM</name>
<evidence type="ECO:0000313" key="3">
    <source>
        <dbReference type="Proteomes" id="UP001388366"/>
    </source>
</evidence>
<feature type="chain" id="PRO_5047103582" evidence="1">
    <location>
        <begin position="20"/>
        <end position="73"/>
    </location>
</feature>
<proteinExistence type="predicted"/>
<keyword evidence="1" id="KW-0732">Signal</keyword>
<organism evidence="2 3">
    <name type="scientific">Pseudoalteromonas neustonica</name>
    <dbReference type="NCBI Taxonomy" id="1840331"/>
    <lineage>
        <taxon>Bacteria</taxon>
        <taxon>Pseudomonadati</taxon>
        <taxon>Pseudomonadota</taxon>
        <taxon>Gammaproteobacteria</taxon>
        <taxon>Alteromonadales</taxon>
        <taxon>Pseudoalteromonadaceae</taxon>
        <taxon>Pseudoalteromonas</taxon>
    </lineage>
</organism>
<protein>
    <submittedName>
        <fullName evidence="2">Uncharacterized protein</fullName>
    </submittedName>
</protein>